<dbReference type="RefSeq" id="WP_041154788.1">
    <property type="nucleotide sequence ID" value="NZ_CBCRVP010000007.1"/>
</dbReference>
<dbReference type="AlphaFoldDB" id="A0A0C3HU43"/>
<reference evidence="1 2" key="1">
    <citation type="submission" date="2015-01" db="EMBL/GenBank/DDBJ databases">
        <title>Draft genome of Vibrio mytili type strain CAIM 528.</title>
        <authorList>
            <person name="Gonzalez-Castillo A."/>
            <person name="Gomez-Gil B."/>
            <person name="Enciso-Ibarra J."/>
        </authorList>
    </citation>
    <scope>NUCLEOTIDE SEQUENCE [LARGE SCALE GENOMIC DNA]</scope>
    <source>
        <strain evidence="1 2">CAIM 528</strain>
    </source>
</reference>
<dbReference type="OrthoDB" id="1681119at2"/>
<keyword evidence="2" id="KW-1185">Reference proteome</keyword>
<gene>
    <name evidence="1" type="ORF">SU60_06490</name>
</gene>
<evidence type="ECO:0000313" key="1">
    <source>
        <dbReference type="EMBL" id="KIN11706.1"/>
    </source>
</evidence>
<evidence type="ECO:0000313" key="2">
    <source>
        <dbReference type="Proteomes" id="UP000031977"/>
    </source>
</evidence>
<accession>A0A0C3HU43</accession>
<protein>
    <recommendedName>
        <fullName evidence="3">PD-(D/E)XK endonuclease-like domain-containing protein</fullName>
    </recommendedName>
</protein>
<dbReference type="Proteomes" id="UP000031977">
    <property type="component" value="Unassembled WGS sequence"/>
</dbReference>
<comment type="caution">
    <text evidence="1">The sequence shown here is derived from an EMBL/GenBank/DDBJ whole genome shotgun (WGS) entry which is preliminary data.</text>
</comment>
<sequence length="173" mass="20185">MNIVLLLVSLIVAPFLIAKVDLWRKKHLHEVLSWWSEENMPKELRNATLFLCEEDVATALPVPLHGRVDQVFLSKKKVLIPLDTKLRKDNRIFESDVIQLSVYRVILKNQYNLEVSDYGYVRTVVPQPDGKNKVRYIRTKLLNEKKVVSLYYKYQAIRQGLIKTSCSCEGLFH</sequence>
<dbReference type="STRING" id="50718.SU60_06490"/>
<evidence type="ECO:0008006" key="3">
    <source>
        <dbReference type="Google" id="ProtNLM"/>
    </source>
</evidence>
<name>A0A0C3HU43_9VIBR</name>
<dbReference type="EMBL" id="JXOK01000015">
    <property type="protein sequence ID" value="KIN11706.1"/>
    <property type="molecule type" value="Genomic_DNA"/>
</dbReference>
<proteinExistence type="predicted"/>
<organism evidence="1 2">
    <name type="scientific">Vibrio mytili</name>
    <dbReference type="NCBI Taxonomy" id="50718"/>
    <lineage>
        <taxon>Bacteria</taxon>
        <taxon>Pseudomonadati</taxon>
        <taxon>Pseudomonadota</taxon>
        <taxon>Gammaproteobacteria</taxon>
        <taxon>Vibrionales</taxon>
        <taxon>Vibrionaceae</taxon>
        <taxon>Vibrio</taxon>
    </lineage>
</organism>